<protein>
    <submittedName>
        <fullName evidence="2">DUF397 domain-containing protein</fullName>
    </submittedName>
</protein>
<dbReference type="RefSeq" id="WP_136722164.1">
    <property type="nucleotide sequence ID" value="NZ_SUMC01000003.1"/>
</dbReference>
<comment type="caution">
    <text evidence="2">The sequence shown here is derived from an EMBL/GenBank/DDBJ whole genome shotgun (WGS) entry which is preliminary data.</text>
</comment>
<feature type="domain" description="DUF397" evidence="1">
    <location>
        <begin position="13"/>
        <end position="66"/>
    </location>
</feature>
<gene>
    <name evidence="2" type="ORF">FCI23_04735</name>
</gene>
<evidence type="ECO:0000313" key="2">
    <source>
        <dbReference type="EMBL" id="TKA12687.1"/>
    </source>
</evidence>
<name>A0A4U0SX58_9ACTN</name>
<dbReference type="Pfam" id="PF04149">
    <property type="entry name" value="DUF397"/>
    <property type="match status" value="1"/>
</dbReference>
<dbReference type="InterPro" id="IPR007278">
    <property type="entry name" value="DUF397"/>
</dbReference>
<dbReference type="Proteomes" id="UP000305778">
    <property type="component" value="Unassembled WGS sequence"/>
</dbReference>
<dbReference type="AlphaFoldDB" id="A0A4U0SX58"/>
<dbReference type="OrthoDB" id="4233552at2"/>
<evidence type="ECO:0000259" key="1">
    <source>
        <dbReference type="Pfam" id="PF04149"/>
    </source>
</evidence>
<keyword evidence="3" id="KW-1185">Reference proteome</keyword>
<accession>A0A4U0SX58</accession>
<evidence type="ECO:0000313" key="3">
    <source>
        <dbReference type="Proteomes" id="UP000305778"/>
    </source>
</evidence>
<proteinExistence type="predicted"/>
<dbReference type="EMBL" id="SUMC01000003">
    <property type="protein sequence ID" value="TKA12687.1"/>
    <property type="molecule type" value="Genomic_DNA"/>
</dbReference>
<sequence>MTIHAPNAEILEAQWVTSSYSGGGNDCIQAAALPRGLHAVRDSKNPAGPALLMERAVWQSFVQGVRSGRFSQ</sequence>
<organism evidence="2 3">
    <name type="scientific">Actinacidiphila oryziradicis</name>
    <dbReference type="NCBI Taxonomy" id="2571141"/>
    <lineage>
        <taxon>Bacteria</taxon>
        <taxon>Bacillati</taxon>
        <taxon>Actinomycetota</taxon>
        <taxon>Actinomycetes</taxon>
        <taxon>Kitasatosporales</taxon>
        <taxon>Streptomycetaceae</taxon>
        <taxon>Actinacidiphila</taxon>
    </lineage>
</organism>
<reference evidence="2 3" key="1">
    <citation type="submission" date="2019-04" db="EMBL/GenBank/DDBJ databases">
        <title>Streptomyces oryziradicis sp. nov., a novel actinomycete isolated from rhizosphere soil of rice (Oryza sativa L.).</title>
        <authorList>
            <person name="Li C."/>
        </authorList>
    </citation>
    <scope>NUCLEOTIDE SEQUENCE [LARGE SCALE GENOMIC DNA]</scope>
    <source>
        <strain evidence="2 3">NEAU-C40</strain>
    </source>
</reference>